<proteinExistence type="predicted"/>
<keyword evidence="6" id="KW-1185">Reference proteome</keyword>
<gene>
    <name evidence="5" type="ORF">C1645_823591</name>
</gene>
<feature type="domain" description="3CxxC-type" evidence="4">
    <location>
        <begin position="98"/>
        <end position="198"/>
    </location>
</feature>
<dbReference type="AlphaFoldDB" id="A0A397T5F6"/>
<reference evidence="5 6" key="1">
    <citation type="submission" date="2018-06" db="EMBL/GenBank/DDBJ databases">
        <title>Comparative genomics reveals the genomic features of Rhizophagus irregularis, R. cerebriforme, R. diaphanum and Gigaspora rosea, and their symbiotic lifestyle signature.</title>
        <authorList>
            <person name="Morin E."/>
            <person name="San Clemente H."/>
            <person name="Chen E.C.H."/>
            <person name="De La Providencia I."/>
            <person name="Hainaut M."/>
            <person name="Kuo A."/>
            <person name="Kohler A."/>
            <person name="Murat C."/>
            <person name="Tang N."/>
            <person name="Roy S."/>
            <person name="Loubradou J."/>
            <person name="Henrissat B."/>
            <person name="Grigoriev I.V."/>
            <person name="Corradi N."/>
            <person name="Roux C."/>
            <person name="Martin F.M."/>
        </authorList>
    </citation>
    <scope>NUCLEOTIDE SEQUENCE [LARGE SCALE GENOMIC DNA]</scope>
    <source>
        <strain evidence="5 6">DAOM 227022</strain>
    </source>
</reference>
<evidence type="ECO:0000313" key="6">
    <source>
        <dbReference type="Proteomes" id="UP000265703"/>
    </source>
</evidence>
<dbReference type="InterPro" id="IPR027377">
    <property type="entry name" value="ZAR1/RTP1-5-like_Znf-3CxxC"/>
</dbReference>
<dbReference type="OrthoDB" id="2307849at2759"/>
<keyword evidence="3" id="KW-0862">Zinc</keyword>
<dbReference type="Pfam" id="PF13695">
    <property type="entry name" value="Zn_ribbon_3CxxC"/>
    <property type="match status" value="1"/>
</dbReference>
<evidence type="ECO:0000259" key="4">
    <source>
        <dbReference type="Pfam" id="PF13695"/>
    </source>
</evidence>
<keyword evidence="2" id="KW-0863">Zinc-finger</keyword>
<keyword evidence="1" id="KW-0479">Metal-binding</keyword>
<protein>
    <recommendedName>
        <fullName evidence="4">3CxxC-type domain-containing protein</fullName>
    </recommendedName>
</protein>
<comment type="caution">
    <text evidence="5">The sequence shown here is derived from an EMBL/GenBank/DDBJ whole genome shotgun (WGS) entry which is preliminary data.</text>
</comment>
<organism evidence="5 6">
    <name type="scientific">Glomus cerebriforme</name>
    <dbReference type="NCBI Taxonomy" id="658196"/>
    <lineage>
        <taxon>Eukaryota</taxon>
        <taxon>Fungi</taxon>
        <taxon>Fungi incertae sedis</taxon>
        <taxon>Mucoromycota</taxon>
        <taxon>Glomeromycotina</taxon>
        <taxon>Glomeromycetes</taxon>
        <taxon>Glomerales</taxon>
        <taxon>Glomeraceae</taxon>
        <taxon>Glomus</taxon>
    </lineage>
</organism>
<dbReference type="GO" id="GO:0008270">
    <property type="term" value="F:zinc ion binding"/>
    <property type="evidence" value="ECO:0007669"/>
    <property type="project" value="UniProtKB-KW"/>
</dbReference>
<evidence type="ECO:0000256" key="1">
    <source>
        <dbReference type="ARBA" id="ARBA00022723"/>
    </source>
</evidence>
<dbReference type="EMBL" id="QKYT01000186">
    <property type="protein sequence ID" value="RIA90274.1"/>
    <property type="molecule type" value="Genomic_DNA"/>
</dbReference>
<accession>A0A397T5F6</accession>
<sequence length="221" mass="26447">MRQKRFLQQRKLVTTPLLLQEKKKQNNSNIEKKTENKGATFQKGKKRIYYKFLCKCGIGFNSFLEFLIHINFSHKIENINFIEILAAKRNRSKRDIKFYWHLSCQCGHKFSSSLCSADLKVNSDQIEIVKKYRHLCLKCNEIAKFDQEELLDDFLKERVMQGLIYSFYKEKFAQFKRESHTEKMLEGHKRELCEKCQSLGRYCGEELIYQEQINQIHHSKS</sequence>
<name>A0A397T5F6_9GLOM</name>
<evidence type="ECO:0000313" key="5">
    <source>
        <dbReference type="EMBL" id="RIA90274.1"/>
    </source>
</evidence>
<dbReference type="Proteomes" id="UP000265703">
    <property type="component" value="Unassembled WGS sequence"/>
</dbReference>
<evidence type="ECO:0000256" key="3">
    <source>
        <dbReference type="ARBA" id="ARBA00022833"/>
    </source>
</evidence>
<evidence type="ECO:0000256" key="2">
    <source>
        <dbReference type="ARBA" id="ARBA00022771"/>
    </source>
</evidence>